<reference evidence="2 3" key="1">
    <citation type="submission" date="2024-02" db="EMBL/GenBank/DDBJ databases">
        <title>Genome sequence of Aquincola sp. MAHUQ-54.</title>
        <authorList>
            <person name="Huq M.A."/>
        </authorList>
    </citation>
    <scope>NUCLEOTIDE SEQUENCE [LARGE SCALE GENOMIC DNA]</scope>
    <source>
        <strain evidence="2 3">MAHUQ-54</strain>
    </source>
</reference>
<dbReference type="RefSeq" id="WP_332289642.1">
    <property type="nucleotide sequence ID" value="NZ_JAZIBG010000028.1"/>
</dbReference>
<evidence type="ECO:0000256" key="1">
    <source>
        <dbReference type="SAM" id="MobiDB-lite"/>
    </source>
</evidence>
<sequence length="171" mass="18049">MEAAKPVALPGLAADEARLQRLIETYAVVAGRADAVGEAQALAEQLSLEVHSYGLALRQALFPALPAGAADEAALARCERIAARAAGAPLLPEQRDARVAELAAALTDVVMQQRLHLWPRLPEAQCAVLDRAYADSVDVARTTWQRLRTRGEAPENEDADPVGPRGGGDGA</sequence>
<organism evidence="2 3">
    <name type="scientific">Aquincola agrisoli</name>
    <dbReference type="NCBI Taxonomy" id="3119538"/>
    <lineage>
        <taxon>Bacteria</taxon>
        <taxon>Pseudomonadati</taxon>
        <taxon>Pseudomonadota</taxon>
        <taxon>Betaproteobacteria</taxon>
        <taxon>Burkholderiales</taxon>
        <taxon>Sphaerotilaceae</taxon>
        <taxon>Aquincola</taxon>
    </lineage>
</organism>
<dbReference type="AlphaFoldDB" id="A0AAW9QB10"/>
<gene>
    <name evidence="2" type="ORF">V4F39_11910</name>
</gene>
<evidence type="ECO:0000313" key="3">
    <source>
        <dbReference type="Proteomes" id="UP001336250"/>
    </source>
</evidence>
<keyword evidence="3" id="KW-1185">Reference proteome</keyword>
<feature type="region of interest" description="Disordered" evidence="1">
    <location>
        <begin position="146"/>
        <end position="171"/>
    </location>
</feature>
<proteinExistence type="predicted"/>
<comment type="caution">
    <text evidence="2">The sequence shown here is derived from an EMBL/GenBank/DDBJ whole genome shotgun (WGS) entry which is preliminary data.</text>
</comment>
<protein>
    <submittedName>
        <fullName evidence="2">Uncharacterized protein</fullName>
    </submittedName>
</protein>
<dbReference type="EMBL" id="JAZIBG010000028">
    <property type="protein sequence ID" value="MEF7614616.1"/>
    <property type="molecule type" value="Genomic_DNA"/>
</dbReference>
<dbReference type="Proteomes" id="UP001336250">
    <property type="component" value="Unassembled WGS sequence"/>
</dbReference>
<evidence type="ECO:0000313" key="2">
    <source>
        <dbReference type="EMBL" id="MEF7614616.1"/>
    </source>
</evidence>
<accession>A0AAW9QB10</accession>
<name>A0AAW9QB10_9BURK</name>